<protein>
    <submittedName>
        <fullName evidence="2">Uncharacterized protein</fullName>
    </submittedName>
</protein>
<dbReference type="EMBL" id="AP025628">
    <property type="protein sequence ID" value="BDG59324.1"/>
    <property type="molecule type" value="Genomic_DNA"/>
</dbReference>
<organism evidence="2 3">
    <name type="scientific">Caldinitratiruptor microaerophilus</name>
    <dbReference type="NCBI Taxonomy" id="671077"/>
    <lineage>
        <taxon>Bacteria</taxon>
        <taxon>Bacillati</taxon>
        <taxon>Bacillota</taxon>
        <taxon>Clostridia</taxon>
        <taxon>Eubacteriales</taxon>
        <taxon>Symbiobacteriaceae</taxon>
        <taxon>Caldinitratiruptor</taxon>
    </lineage>
</organism>
<keyword evidence="3" id="KW-1185">Reference proteome</keyword>
<accession>A0AA35CHX1</accession>
<dbReference type="Proteomes" id="UP001163687">
    <property type="component" value="Chromosome"/>
</dbReference>
<dbReference type="RefSeq" id="WP_264843454.1">
    <property type="nucleotide sequence ID" value="NZ_AP025628.1"/>
</dbReference>
<dbReference type="KEGG" id="cmic:caldi_04140"/>
<evidence type="ECO:0000256" key="1">
    <source>
        <dbReference type="SAM" id="MobiDB-lite"/>
    </source>
</evidence>
<name>A0AA35CHX1_9FIRM</name>
<gene>
    <name evidence="2" type="ORF">caldi_04140</name>
</gene>
<sequence length="76" mass="8408">MLRREQAHALIDKLFDLRDSLVGKAVPPAAARHFRAARREALLGIRELVDHALMALDAESPEGDGTEEPKPIPVEE</sequence>
<dbReference type="AlphaFoldDB" id="A0AA35CHX1"/>
<reference evidence="2" key="1">
    <citation type="submission" date="2022-03" db="EMBL/GenBank/DDBJ databases">
        <title>Complete genome sequence of Caldinitratiruptor microaerophilus.</title>
        <authorList>
            <person name="Mukaiyama R."/>
            <person name="Nishiyama T."/>
            <person name="Ueda K."/>
        </authorList>
    </citation>
    <scope>NUCLEOTIDE SEQUENCE</scope>
    <source>
        <strain evidence="2">JCM 16183</strain>
    </source>
</reference>
<evidence type="ECO:0000313" key="3">
    <source>
        <dbReference type="Proteomes" id="UP001163687"/>
    </source>
</evidence>
<proteinExistence type="predicted"/>
<evidence type="ECO:0000313" key="2">
    <source>
        <dbReference type="EMBL" id="BDG59324.1"/>
    </source>
</evidence>
<feature type="region of interest" description="Disordered" evidence="1">
    <location>
        <begin position="57"/>
        <end position="76"/>
    </location>
</feature>